<organism evidence="1">
    <name type="scientific">Dulem virus 260</name>
    <dbReference type="NCBI Taxonomy" id="3145737"/>
    <lineage>
        <taxon>Viruses</taxon>
        <taxon>Monodnaviria</taxon>
        <taxon>Sangervirae</taxon>
        <taxon>Phixviricota</taxon>
        <taxon>Malgrandaviricetes</taxon>
        <taxon>Petitvirales</taxon>
        <taxon>Microviridae</taxon>
        <taxon>Microvirus</taxon>
    </lineage>
</organism>
<reference evidence="1" key="1">
    <citation type="submission" date="2024-03" db="EMBL/GenBank/DDBJ databases">
        <title>Diverse circular DNA viruses in blood, oral, and fecal samples of captive lemurs.</title>
        <authorList>
            <person name="Paietta E.N."/>
            <person name="Kraberger S."/>
            <person name="Lund M.C."/>
            <person name="Custer J.M."/>
            <person name="Vargas K.M."/>
            <person name="Ehmke E.E."/>
            <person name="Yoder A.D."/>
            <person name="Varsani A."/>
        </authorList>
    </citation>
    <scope>NUCLEOTIDE SEQUENCE</scope>
    <source>
        <strain evidence="1">Duke_17_1569</strain>
    </source>
</reference>
<proteinExistence type="predicted"/>
<protein>
    <submittedName>
        <fullName evidence="1">Uncharacterized protein</fullName>
    </submittedName>
</protein>
<accession>A0AAU8AVE6</accession>
<evidence type="ECO:0000313" key="1">
    <source>
        <dbReference type="EMBL" id="XCD03161.1"/>
    </source>
</evidence>
<sequence>MFRHKKLKAYIPKNSKIVEKTIKEVPSGDGIEVRVVDVDPADVVLPSCSSYQLKDLIAAGASLSQVDSVLFNPSDAVVNHELDGALKDIDKAFEDAATK</sequence>
<dbReference type="EMBL" id="PP511321">
    <property type="protein sequence ID" value="XCD03161.1"/>
    <property type="molecule type" value="Genomic_DNA"/>
</dbReference>
<name>A0AAU8AVE6_9VIRU</name>